<protein>
    <submittedName>
        <fullName evidence="1">Tfp pilus assembly protein PilV</fullName>
    </submittedName>
</protein>
<sequence length="167" mass="18080">MNHQRGFTLVELIVVIILIGIISVTAASRFSGRSGFDAYITRDQAISIMRQIQIAAMQGQGVSSNNQNVTSSLLVVPSCLGAANICSQRFRTQTPDALWQQDTHTKFSSSQSFITFNLLGQPVSAQGERICTNNGCEITITAKNKQTTHICINSQGYISAGVCASEY</sequence>
<dbReference type="Pfam" id="PF07963">
    <property type="entry name" value="N_methyl"/>
    <property type="match status" value="1"/>
</dbReference>
<reference evidence="1 2" key="1">
    <citation type="submission" date="2018-06" db="EMBL/GenBank/DDBJ databases">
        <authorList>
            <consortium name="Pathogen Informatics"/>
            <person name="Doyle S."/>
        </authorList>
    </citation>
    <scope>NUCLEOTIDE SEQUENCE [LARGE SCALE GENOMIC DNA]</scope>
    <source>
        <strain evidence="1 2">NCTC11647</strain>
    </source>
</reference>
<dbReference type="RefSeq" id="WP_036764744.1">
    <property type="nucleotide sequence ID" value="NZ_PYOG01000004.1"/>
</dbReference>
<evidence type="ECO:0000313" key="2">
    <source>
        <dbReference type="Proteomes" id="UP000251647"/>
    </source>
</evidence>
<name>A0A2T3QMN8_PHODM</name>
<dbReference type="NCBIfam" id="TIGR02532">
    <property type="entry name" value="IV_pilin_GFxxxE"/>
    <property type="match status" value="1"/>
</dbReference>
<dbReference type="InterPro" id="IPR012902">
    <property type="entry name" value="N_methyl_site"/>
</dbReference>
<dbReference type="PROSITE" id="PS00409">
    <property type="entry name" value="PROKAR_NTER_METHYL"/>
    <property type="match status" value="1"/>
</dbReference>
<evidence type="ECO:0000313" key="1">
    <source>
        <dbReference type="EMBL" id="SPY29360.1"/>
    </source>
</evidence>
<accession>A0A2T3QMN8</accession>
<dbReference type="SUPFAM" id="SSF54523">
    <property type="entry name" value="Pili subunits"/>
    <property type="match status" value="1"/>
</dbReference>
<gene>
    <name evidence="1" type="ORF">NCTC11647_02560</name>
</gene>
<dbReference type="AlphaFoldDB" id="A0A2T3QMN8"/>
<dbReference type="Gene3D" id="3.30.700.10">
    <property type="entry name" value="Glycoprotein, Type 4 Pilin"/>
    <property type="match status" value="1"/>
</dbReference>
<dbReference type="OrthoDB" id="5917081at2"/>
<proteinExistence type="predicted"/>
<organism evidence="1 2">
    <name type="scientific">Photobacterium damselae</name>
    <dbReference type="NCBI Taxonomy" id="38293"/>
    <lineage>
        <taxon>Bacteria</taxon>
        <taxon>Pseudomonadati</taxon>
        <taxon>Pseudomonadota</taxon>
        <taxon>Gammaproteobacteria</taxon>
        <taxon>Vibrionales</taxon>
        <taxon>Vibrionaceae</taxon>
        <taxon>Photobacterium</taxon>
    </lineage>
</organism>
<dbReference type="Proteomes" id="UP000251647">
    <property type="component" value="Unassembled WGS sequence"/>
</dbReference>
<dbReference type="EMBL" id="UATL01000001">
    <property type="protein sequence ID" value="SPY29360.1"/>
    <property type="molecule type" value="Genomic_DNA"/>
</dbReference>
<dbReference type="InterPro" id="IPR045584">
    <property type="entry name" value="Pilin-like"/>
</dbReference>